<gene>
    <name evidence="2" type="ORF">P3T76_002444</name>
</gene>
<dbReference type="AlphaFoldDB" id="A0AAD9LR37"/>
<evidence type="ECO:0000256" key="1">
    <source>
        <dbReference type="SAM" id="MobiDB-lite"/>
    </source>
</evidence>
<dbReference type="EMBL" id="JASMQC010000004">
    <property type="protein sequence ID" value="KAK1945396.1"/>
    <property type="molecule type" value="Genomic_DNA"/>
</dbReference>
<evidence type="ECO:0000313" key="2">
    <source>
        <dbReference type="EMBL" id="KAK1945396.1"/>
    </source>
</evidence>
<feature type="compositionally biased region" description="Polar residues" evidence="1">
    <location>
        <begin position="61"/>
        <end position="70"/>
    </location>
</feature>
<sequence length="70" mass="8182">MSWKRFARNLYDGRIKLICILSNVERVEREAEELNQLVVDGITEGDDPLSAKTKKQRFEEQSWNSLRSSP</sequence>
<name>A0AAD9LR37_9STRA</name>
<dbReference type="Proteomes" id="UP001259832">
    <property type="component" value="Unassembled WGS sequence"/>
</dbReference>
<keyword evidence="3" id="KW-1185">Reference proteome</keyword>
<proteinExistence type="predicted"/>
<comment type="caution">
    <text evidence="2">The sequence shown here is derived from an EMBL/GenBank/DDBJ whole genome shotgun (WGS) entry which is preliminary data.</text>
</comment>
<evidence type="ECO:0000313" key="3">
    <source>
        <dbReference type="Proteomes" id="UP001259832"/>
    </source>
</evidence>
<accession>A0AAD9LR37</accession>
<feature type="region of interest" description="Disordered" evidence="1">
    <location>
        <begin position="43"/>
        <end position="70"/>
    </location>
</feature>
<protein>
    <submittedName>
        <fullName evidence="2">Uncharacterized protein</fullName>
    </submittedName>
</protein>
<reference evidence="2" key="1">
    <citation type="submission" date="2023-08" db="EMBL/GenBank/DDBJ databases">
        <title>Reference Genome Resource for the Citrus Pathogen Phytophthora citrophthora.</title>
        <authorList>
            <person name="Moller H."/>
            <person name="Coetzee B."/>
            <person name="Rose L.J."/>
            <person name="Van Niekerk J.M."/>
        </authorList>
    </citation>
    <scope>NUCLEOTIDE SEQUENCE</scope>
    <source>
        <strain evidence="2">STE-U-9442</strain>
    </source>
</reference>
<organism evidence="2 3">
    <name type="scientific">Phytophthora citrophthora</name>
    <dbReference type="NCBI Taxonomy" id="4793"/>
    <lineage>
        <taxon>Eukaryota</taxon>
        <taxon>Sar</taxon>
        <taxon>Stramenopiles</taxon>
        <taxon>Oomycota</taxon>
        <taxon>Peronosporomycetes</taxon>
        <taxon>Peronosporales</taxon>
        <taxon>Peronosporaceae</taxon>
        <taxon>Phytophthora</taxon>
    </lineage>
</organism>